<keyword evidence="3 7" id="KW-0812">Transmembrane</keyword>
<evidence type="ECO:0000256" key="1">
    <source>
        <dbReference type="ARBA" id="ARBA00004651"/>
    </source>
</evidence>
<gene>
    <name evidence="9" type="ORF">H9Y04_37545</name>
</gene>
<feature type="transmembrane region" description="Helical" evidence="7">
    <location>
        <begin position="113"/>
        <end position="134"/>
    </location>
</feature>
<sequence>MTTEPPPPGSGQPEDDPFRKQPPSGSGSGSPYDSPQGATPPPGDPYGTPPPPPPPPSGGSPYGGPQGPYGTPPPPPPGGGDPYGGGGGAFGGYGGGPDPLQGMPPLADMGKRVVARIIDALIIGVPLALIQLPFRKVETDTDDLGDVVSQSYSGSSFIWTIIACVAFVGYEWFMVKKNGQTVGKKLMNLRVANLQDGSTPLSNAALMRGAVLWLPALLCCPCVWWLIVIVMMAVDKPYKQGLHDKAAKTVVVSTV</sequence>
<dbReference type="Pfam" id="PF06271">
    <property type="entry name" value="RDD"/>
    <property type="match status" value="1"/>
</dbReference>
<reference evidence="9 10" key="1">
    <citation type="submission" date="2020-08" db="EMBL/GenBank/DDBJ databases">
        <title>Genemic of Streptomyces polyaspartic.</title>
        <authorList>
            <person name="Liu W."/>
        </authorList>
    </citation>
    <scope>NUCLEOTIDE SEQUENCE [LARGE SCALE GENOMIC DNA]</scope>
    <source>
        <strain evidence="9 10">TRM66268-LWL</strain>
    </source>
</reference>
<accession>A0ABR7SRV8</accession>
<feature type="region of interest" description="Disordered" evidence="6">
    <location>
        <begin position="1"/>
        <end position="104"/>
    </location>
</feature>
<keyword evidence="5 7" id="KW-0472">Membrane</keyword>
<evidence type="ECO:0000256" key="7">
    <source>
        <dbReference type="SAM" id="Phobius"/>
    </source>
</evidence>
<evidence type="ECO:0000256" key="5">
    <source>
        <dbReference type="ARBA" id="ARBA00023136"/>
    </source>
</evidence>
<feature type="compositionally biased region" description="Low complexity" evidence="6">
    <location>
        <begin position="22"/>
        <end position="37"/>
    </location>
</feature>
<protein>
    <submittedName>
        <fullName evidence="9">RDD family protein</fullName>
    </submittedName>
</protein>
<dbReference type="EMBL" id="JACTVJ010000024">
    <property type="protein sequence ID" value="MBC9718245.1"/>
    <property type="molecule type" value="Genomic_DNA"/>
</dbReference>
<feature type="transmembrane region" description="Helical" evidence="7">
    <location>
        <begin position="154"/>
        <end position="175"/>
    </location>
</feature>
<comment type="subcellular location">
    <subcellularLocation>
        <location evidence="1">Cell membrane</location>
        <topology evidence="1">Multi-pass membrane protein</topology>
    </subcellularLocation>
</comment>
<dbReference type="InterPro" id="IPR051791">
    <property type="entry name" value="Pra-immunoreactive"/>
</dbReference>
<feature type="domain" description="RDD" evidence="8">
    <location>
        <begin position="107"/>
        <end position="248"/>
    </location>
</feature>
<dbReference type="PANTHER" id="PTHR36115:SF4">
    <property type="entry name" value="MEMBRANE PROTEIN"/>
    <property type="match status" value="1"/>
</dbReference>
<keyword evidence="2" id="KW-1003">Cell membrane</keyword>
<dbReference type="RefSeq" id="WP_187818671.1">
    <property type="nucleotide sequence ID" value="NZ_JACTVJ010000024.1"/>
</dbReference>
<feature type="compositionally biased region" description="Pro residues" evidence="6">
    <location>
        <begin position="70"/>
        <end position="79"/>
    </location>
</feature>
<keyword evidence="10" id="KW-1185">Reference proteome</keyword>
<dbReference type="Proteomes" id="UP000642284">
    <property type="component" value="Unassembled WGS sequence"/>
</dbReference>
<evidence type="ECO:0000256" key="2">
    <source>
        <dbReference type="ARBA" id="ARBA00022475"/>
    </source>
</evidence>
<dbReference type="PANTHER" id="PTHR36115">
    <property type="entry name" value="PROLINE-RICH ANTIGEN HOMOLOG-RELATED"/>
    <property type="match status" value="1"/>
</dbReference>
<evidence type="ECO:0000313" key="10">
    <source>
        <dbReference type="Proteomes" id="UP000642284"/>
    </source>
</evidence>
<feature type="compositionally biased region" description="Pro residues" evidence="6">
    <location>
        <begin position="1"/>
        <end position="10"/>
    </location>
</feature>
<comment type="caution">
    <text evidence="9">The sequence shown here is derived from an EMBL/GenBank/DDBJ whole genome shotgun (WGS) entry which is preliminary data.</text>
</comment>
<name>A0ABR7SRV8_9ACTN</name>
<evidence type="ECO:0000313" key="9">
    <source>
        <dbReference type="EMBL" id="MBC9718245.1"/>
    </source>
</evidence>
<evidence type="ECO:0000256" key="4">
    <source>
        <dbReference type="ARBA" id="ARBA00022989"/>
    </source>
</evidence>
<evidence type="ECO:0000256" key="6">
    <source>
        <dbReference type="SAM" id="MobiDB-lite"/>
    </source>
</evidence>
<feature type="compositionally biased region" description="Pro residues" evidence="6">
    <location>
        <begin position="38"/>
        <end position="58"/>
    </location>
</feature>
<evidence type="ECO:0000259" key="8">
    <source>
        <dbReference type="Pfam" id="PF06271"/>
    </source>
</evidence>
<dbReference type="InterPro" id="IPR010432">
    <property type="entry name" value="RDD"/>
</dbReference>
<feature type="transmembrane region" description="Helical" evidence="7">
    <location>
        <begin position="211"/>
        <end position="234"/>
    </location>
</feature>
<feature type="compositionally biased region" description="Gly residues" evidence="6">
    <location>
        <begin position="80"/>
        <end position="97"/>
    </location>
</feature>
<organism evidence="9 10">
    <name type="scientific">Streptomyces polyasparticus</name>
    <dbReference type="NCBI Taxonomy" id="2767826"/>
    <lineage>
        <taxon>Bacteria</taxon>
        <taxon>Bacillati</taxon>
        <taxon>Actinomycetota</taxon>
        <taxon>Actinomycetes</taxon>
        <taxon>Kitasatosporales</taxon>
        <taxon>Streptomycetaceae</taxon>
        <taxon>Streptomyces</taxon>
    </lineage>
</organism>
<proteinExistence type="predicted"/>
<keyword evidence="4 7" id="KW-1133">Transmembrane helix</keyword>
<evidence type="ECO:0000256" key="3">
    <source>
        <dbReference type="ARBA" id="ARBA00022692"/>
    </source>
</evidence>